<keyword evidence="3" id="KW-1185">Reference proteome</keyword>
<dbReference type="AlphaFoldDB" id="A0AAV7HTH3"/>
<accession>A0AAV7HTH3</accession>
<proteinExistence type="predicted"/>
<comment type="caution">
    <text evidence="2">The sequence shown here is derived from an EMBL/GenBank/DDBJ whole genome shotgun (WGS) entry which is preliminary data.</text>
</comment>
<evidence type="ECO:0000256" key="1">
    <source>
        <dbReference type="SAM" id="MobiDB-lite"/>
    </source>
</evidence>
<dbReference type="EMBL" id="JAHXZJ010002982">
    <property type="protein sequence ID" value="KAH0535410.1"/>
    <property type="molecule type" value="Genomic_DNA"/>
</dbReference>
<evidence type="ECO:0000313" key="3">
    <source>
        <dbReference type="Proteomes" id="UP000826195"/>
    </source>
</evidence>
<gene>
    <name evidence="2" type="ORF">KQX54_016215</name>
</gene>
<name>A0AAV7HTH3_COTGL</name>
<sequence length="172" mass="19206">MSNSFFTNTSSSPSSGACRWRTTHYWETVGVQSVEEEEGARTERDKERELGETGHRNILAEGEGLKGRTRERPMPFPLSVWEQVHLNLELPPPPTFHPGTLGGPDLSHKSPLCQAAVNTIADLSRVTSSGLVKYIPRSDIHRSVSERRTHLFDCGFNRSCILDLPENPVVLN</sequence>
<feature type="compositionally biased region" description="Basic and acidic residues" evidence="1">
    <location>
        <begin position="39"/>
        <end position="55"/>
    </location>
</feature>
<organism evidence="2 3">
    <name type="scientific">Cotesia glomerata</name>
    <name type="common">Lepidopteran parasitic wasp</name>
    <name type="synonym">Apanteles glomeratus</name>
    <dbReference type="NCBI Taxonomy" id="32391"/>
    <lineage>
        <taxon>Eukaryota</taxon>
        <taxon>Metazoa</taxon>
        <taxon>Ecdysozoa</taxon>
        <taxon>Arthropoda</taxon>
        <taxon>Hexapoda</taxon>
        <taxon>Insecta</taxon>
        <taxon>Pterygota</taxon>
        <taxon>Neoptera</taxon>
        <taxon>Endopterygota</taxon>
        <taxon>Hymenoptera</taxon>
        <taxon>Apocrita</taxon>
        <taxon>Ichneumonoidea</taxon>
        <taxon>Braconidae</taxon>
        <taxon>Microgastrinae</taxon>
        <taxon>Cotesia</taxon>
    </lineage>
</organism>
<reference evidence="2 3" key="1">
    <citation type="journal article" date="2021" name="J. Hered.">
        <title>A chromosome-level genome assembly of the parasitoid wasp, Cotesia glomerata (Hymenoptera: Braconidae).</title>
        <authorList>
            <person name="Pinto B.J."/>
            <person name="Weis J.J."/>
            <person name="Gamble T."/>
            <person name="Ode P.J."/>
            <person name="Paul R."/>
            <person name="Zaspel J.M."/>
        </authorList>
    </citation>
    <scope>NUCLEOTIDE SEQUENCE [LARGE SCALE GENOMIC DNA]</scope>
    <source>
        <strain evidence="2">CgM1</strain>
    </source>
</reference>
<feature type="region of interest" description="Disordered" evidence="1">
    <location>
        <begin position="33"/>
        <end position="56"/>
    </location>
</feature>
<protein>
    <submittedName>
        <fullName evidence="2">Uncharacterized protein</fullName>
    </submittedName>
</protein>
<evidence type="ECO:0000313" key="2">
    <source>
        <dbReference type="EMBL" id="KAH0535410.1"/>
    </source>
</evidence>
<dbReference type="Proteomes" id="UP000826195">
    <property type="component" value="Unassembled WGS sequence"/>
</dbReference>